<name>A0A931J5K1_9BURK</name>
<evidence type="ECO:0000313" key="2">
    <source>
        <dbReference type="EMBL" id="MBH9578218.1"/>
    </source>
</evidence>
<proteinExistence type="predicted"/>
<dbReference type="Pfam" id="PF01370">
    <property type="entry name" value="Epimerase"/>
    <property type="match status" value="1"/>
</dbReference>
<dbReference type="InterPro" id="IPR036291">
    <property type="entry name" value="NAD(P)-bd_dom_sf"/>
</dbReference>
<dbReference type="PANTHER" id="PTHR12126:SF11">
    <property type="entry name" value="NADH DEHYDROGENASE [UBIQUINONE] 1 ALPHA SUBCOMPLEX SUBUNIT 9, MITOCHONDRIAL"/>
    <property type="match status" value="1"/>
</dbReference>
<dbReference type="Gene3D" id="3.40.50.720">
    <property type="entry name" value="NAD(P)-binding Rossmann-like Domain"/>
    <property type="match status" value="1"/>
</dbReference>
<dbReference type="InterPro" id="IPR001509">
    <property type="entry name" value="Epimerase_deHydtase"/>
</dbReference>
<gene>
    <name evidence="2" type="ORF">I7X39_15115</name>
</gene>
<dbReference type="RefSeq" id="WP_198111987.1">
    <property type="nucleotide sequence ID" value="NZ_JAEDAK010000010.1"/>
</dbReference>
<feature type="domain" description="NAD-dependent epimerase/dehydratase" evidence="1">
    <location>
        <begin position="3"/>
        <end position="209"/>
    </location>
</feature>
<comment type="caution">
    <text evidence="2">The sequence shown here is derived from an EMBL/GenBank/DDBJ whole genome shotgun (WGS) entry which is preliminary data.</text>
</comment>
<evidence type="ECO:0000313" key="3">
    <source>
        <dbReference type="Proteomes" id="UP000613266"/>
    </source>
</evidence>
<dbReference type="InterPro" id="IPR051207">
    <property type="entry name" value="ComplexI_NDUFA9_subunit"/>
</dbReference>
<dbReference type="PANTHER" id="PTHR12126">
    <property type="entry name" value="NADH-UBIQUINONE OXIDOREDUCTASE 39 KDA SUBUNIT-RELATED"/>
    <property type="match status" value="1"/>
</dbReference>
<accession>A0A931J5K1</accession>
<dbReference type="SUPFAM" id="SSF51735">
    <property type="entry name" value="NAD(P)-binding Rossmann-fold domains"/>
    <property type="match status" value="1"/>
</dbReference>
<dbReference type="AlphaFoldDB" id="A0A931J5K1"/>
<dbReference type="Proteomes" id="UP000613266">
    <property type="component" value="Unassembled WGS sequence"/>
</dbReference>
<evidence type="ECO:0000259" key="1">
    <source>
        <dbReference type="Pfam" id="PF01370"/>
    </source>
</evidence>
<organism evidence="2 3">
    <name type="scientific">Inhella proteolytica</name>
    <dbReference type="NCBI Taxonomy" id="2795029"/>
    <lineage>
        <taxon>Bacteria</taxon>
        <taxon>Pseudomonadati</taxon>
        <taxon>Pseudomonadota</taxon>
        <taxon>Betaproteobacteria</taxon>
        <taxon>Burkholderiales</taxon>
        <taxon>Sphaerotilaceae</taxon>
        <taxon>Inhella</taxon>
    </lineage>
</organism>
<dbReference type="CDD" id="cd05271">
    <property type="entry name" value="NDUFA9_like_SDR_a"/>
    <property type="match status" value="1"/>
</dbReference>
<protein>
    <submittedName>
        <fullName evidence="2">Complex I NDUFA9 subunit family protein</fullName>
    </submittedName>
</protein>
<keyword evidence="3" id="KW-1185">Reference proteome</keyword>
<dbReference type="EMBL" id="JAEDAK010000010">
    <property type="protein sequence ID" value="MBH9578218.1"/>
    <property type="molecule type" value="Genomic_DNA"/>
</dbReference>
<dbReference type="GO" id="GO:0044877">
    <property type="term" value="F:protein-containing complex binding"/>
    <property type="evidence" value="ECO:0007669"/>
    <property type="project" value="TreeGrafter"/>
</dbReference>
<sequence>MKVLVLGGSGFIGRALCEELQRAGHSATVPTRRDRQWRGLAPLPAVTVIKGDVLGEAGLLERLLPGHDAVVNLIAILQGSAADFERVQVQWPHRLGKACLSGGVPRLLHVSALGVEGDERSGSLYLHAKARGEATLRAMEGLKLTVLRPSVVFGAHDSFLNLFASLQRVLPLMLLGGADAKLQPVWVGDVAAALRRCLEWDETIGHSYELAGPEVKTLRELVRYAGQLAGCARPILPLPGPLAMLQAALFELLPGGLLSRDNLRSLQVPNVASGHLPGLRELGLQAHSLGAIVPGYLAPGQAEARLDDLRARR</sequence>
<reference evidence="2" key="1">
    <citation type="submission" date="2020-12" db="EMBL/GenBank/DDBJ databases">
        <title>The genome sequence of Inhella sp. 1Y17.</title>
        <authorList>
            <person name="Liu Y."/>
        </authorList>
    </citation>
    <scope>NUCLEOTIDE SEQUENCE</scope>
    <source>
        <strain evidence="2">1Y17</strain>
    </source>
</reference>